<accession>A0AC61R8Q2</accession>
<comment type="caution">
    <text evidence="1">The sequence shown here is derived from an EMBL/GenBank/DDBJ whole genome shotgun (WGS) entry which is preliminary data.</text>
</comment>
<organism evidence="1 2">
    <name type="scientific">Dubosiella muris</name>
    <dbReference type="NCBI Taxonomy" id="3038133"/>
    <lineage>
        <taxon>Bacteria</taxon>
        <taxon>Bacillati</taxon>
        <taxon>Bacillota</taxon>
        <taxon>Erysipelotrichia</taxon>
        <taxon>Erysipelotrichales</taxon>
        <taxon>Erysipelotrichaceae</taxon>
        <taxon>Dubosiella</taxon>
    </lineage>
</organism>
<reference evidence="1" key="1">
    <citation type="submission" date="2019-04" db="EMBL/GenBank/DDBJ databases">
        <title>Microbes associate with the intestines of laboratory mice.</title>
        <authorList>
            <person name="Navarre W."/>
            <person name="Wong E."/>
            <person name="Huang K."/>
            <person name="Tropini C."/>
            <person name="Ng K."/>
            <person name="Yu B."/>
        </authorList>
    </citation>
    <scope>NUCLEOTIDE SEQUENCE</scope>
    <source>
        <strain evidence="1">NM09_H32</strain>
    </source>
</reference>
<evidence type="ECO:0000313" key="1">
    <source>
        <dbReference type="EMBL" id="TGY66431.1"/>
    </source>
</evidence>
<dbReference type="Proteomes" id="UP000308836">
    <property type="component" value="Unassembled WGS sequence"/>
</dbReference>
<proteinExistence type="predicted"/>
<name>A0AC61R8Q2_9FIRM</name>
<protein>
    <submittedName>
        <fullName evidence="1">PRD domain-containing protein</fullName>
    </submittedName>
</protein>
<gene>
    <name evidence="1" type="ORF">E5336_03820</name>
</gene>
<keyword evidence="2" id="KW-1185">Reference proteome</keyword>
<evidence type="ECO:0000313" key="2">
    <source>
        <dbReference type="Proteomes" id="UP000308836"/>
    </source>
</evidence>
<dbReference type="EMBL" id="SRYG01000006">
    <property type="protein sequence ID" value="TGY66431.1"/>
    <property type="molecule type" value="Genomic_DNA"/>
</dbReference>
<sequence>MQKIAFTLQEPIFMISVSSERKKRLHNEEVAKMRLYSIMRDFIETADCLNLKYFTEKYHVSKRTIQGDLSYFMNIGERNGFKLHTIRGKGYLLEVTDSEKFDRFVAQLAQQHPTVPPDTPENLTAFLAVQKDYISMEETAFHFHINRSAVKALIKEVETFCRKYDVVLEIKSHYGLRLKKDNLAFTTMLAEMLEADNPVLKLYMEQSLPVFRTIYPFLIDQITESRQQINYNELKTIYIWLGAIALQASLLCLPEERYRVKNTPVDRIADAVFQQLNKNAGLNFAAWQYEVFVDVVRSNIRLKDASLDISDQLENHIEEFLKGIDARYNTKFTDDENFKKMLSEHVCLLVSRSHQKVSYKNSMLHEICIRYPLVFSVAIEFSNMLQQLYGITVTQDEAAFIATHFAGHLEKEKREKLMRFDRVAVVCSSGGGCAYLLKMQLETIFPQQKIQTFSFLNMDELELFDPDIIFTIMPLNREFNIPIIYIHELLEPEDLAAIRQFLSYDCIQNFQLSDTSSKFDALFSRRYFQVRKAGSYKELISEMADQLIKDDVVEAEYKDSVLEREKYMSTVFFNGVALPHPIKLCAKKSVISVCILDTPLMEQGKEVRTVFLISLRKDEYGKYEEITKLFYKLMQDRGSASHMAAARSFEQMRLILREVEATVS</sequence>